<dbReference type="InterPro" id="IPR039421">
    <property type="entry name" value="Type_1_exporter"/>
</dbReference>
<evidence type="ECO:0000256" key="3">
    <source>
        <dbReference type="ARBA" id="ARBA00022448"/>
    </source>
</evidence>
<dbReference type="CDD" id="cd15482">
    <property type="entry name" value="Sialidase_non-viral"/>
    <property type="match status" value="1"/>
</dbReference>
<dbReference type="CDD" id="cd18578">
    <property type="entry name" value="ABC_6TM_Pgp_ABCB1_D2_like"/>
    <property type="match status" value="1"/>
</dbReference>
<keyword evidence="3" id="KW-0813">Transport</keyword>
<protein>
    <submittedName>
        <fullName evidence="13">Uncharacterized protein</fullName>
    </submittedName>
</protein>
<feature type="region of interest" description="Disordered" evidence="9">
    <location>
        <begin position="2862"/>
        <end position="2881"/>
    </location>
</feature>
<dbReference type="OrthoDB" id="6500128at2759"/>
<dbReference type="InterPro" id="IPR011040">
    <property type="entry name" value="Sialidase"/>
</dbReference>
<proteinExistence type="inferred from homology"/>
<feature type="compositionally biased region" description="Polar residues" evidence="9">
    <location>
        <begin position="2719"/>
        <end position="2732"/>
    </location>
</feature>
<feature type="domain" description="ABC transporter" evidence="11">
    <location>
        <begin position="545"/>
        <end position="784"/>
    </location>
</feature>
<keyword evidence="8 10" id="KW-0472">Membrane</keyword>
<evidence type="ECO:0000256" key="4">
    <source>
        <dbReference type="ARBA" id="ARBA00022692"/>
    </source>
</evidence>
<dbReference type="GO" id="GO:0005524">
    <property type="term" value="F:ATP binding"/>
    <property type="evidence" value="ECO:0007669"/>
    <property type="project" value="UniProtKB-KW"/>
</dbReference>
<keyword evidence="4 10" id="KW-0812">Transmembrane</keyword>
<evidence type="ECO:0000256" key="9">
    <source>
        <dbReference type="SAM" id="MobiDB-lite"/>
    </source>
</evidence>
<evidence type="ECO:0000259" key="12">
    <source>
        <dbReference type="PROSITE" id="PS50929"/>
    </source>
</evidence>
<dbReference type="SUPFAM" id="SSF50939">
    <property type="entry name" value="Sialidases"/>
    <property type="match status" value="1"/>
</dbReference>
<evidence type="ECO:0000256" key="10">
    <source>
        <dbReference type="SAM" id="Phobius"/>
    </source>
</evidence>
<dbReference type="FunFam" id="3.40.50.300:FF:000913">
    <property type="entry name" value="ABC multidrug transporter SitT"/>
    <property type="match status" value="1"/>
</dbReference>
<reference evidence="13" key="1">
    <citation type="submission" date="2020-11" db="EMBL/GenBank/DDBJ databases">
        <authorList>
            <person name="Tran Van P."/>
        </authorList>
    </citation>
    <scope>NUCLEOTIDE SEQUENCE</scope>
</reference>
<dbReference type="EMBL" id="OA882060">
    <property type="protein sequence ID" value="CAD7272370.1"/>
    <property type="molecule type" value="Genomic_DNA"/>
</dbReference>
<feature type="region of interest" description="Disordered" evidence="9">
    <location>
        <begin position="147"/>
        <end position="168"/>
    </location>
</feature>
<dbReference type="GO" id="GO:0016887">
    <property type="term" value="F:ATP hydrolysis activity"/>
    <property type="evidence" value="ECO:0007669"/>
    <property type="project" value="InterPro"/>
</dbReference>
<keyword evidence="5" id="KW-0547">Nucleotide-binding</keyword>
<dbReference type="InterPro" id="IPR036278">
    <property type="entry name" value="Sialidase_sf"/>
</dbReference>
<comment type="subcellular location">
    <subcellularLocation>
        <location evidence="1">Membrane</location>
        <topology evidence="1">Multi-pass membrane protein</topology>
    </subcellularLocation>
</comment>
<name>A0A7R9BC10_9CRUS</name>
<dbReference type="Proteomes" id="UP000678499">
    <property type="component" value="Unassembled WGS sequence"/>
</dbReference>
<dbReference type="PANTHER" id="PTHR43394">
    <property type="entry name" value="ATP-DEPENDENT PERMEASE MDL1, MITOCHONDRIAL"/>
    <property type="match status" value="1"/>
</dbReference>
<evidence type="ECO:0000256" key="8">
    <source>
        <dbReference type="ARBA" id="ARBA00023136"/>
    </source>
</evidence>
<dbReference type="InterPro" id="IPR036640">
    <property type="entry name" value="ABC1_TM_sf"/>
</dbReference>
<feature type="transmembrane region" description="Helical" evidence="10">
    <location>
        <begin position="367"/>
        <end position="384"/>
    </location>
</feature>
<dbReference type="PROSITE" id="PS00211">
    <property type="entry name" value="ABC_TRANSPORTER_1"/>
    <property type="match status" value="2"/>
</dbReference>
<evidence type="ECO:0000256" key="2">
    <source>
        <dbReference type="ARBA" id="ARBA00007577"/>
    </source>
</evidence>
<dbReference type="GO" id="GO:0090374">
    <property type="term" value="P:oligopeptide export from mitochondrion"/>
    <property type="evidence" value="ECO:0007669"/>
    <property type="project" value="TreeGrafter"/>
</dbReference>
<feature type="domain" description="ABC transmembrane type-1" evidence="12">
    <location>
        <begin position="285"/>
        <end position="510"/>
    </location>
</feature>
<dbReference type="InterPro" id="IPR003439">
    <property type="entry name" value="ABC_transporter-like_ATP-bd"/>
</dbReference>
<dbReference type="Pfam" id="PF00005">
    <property type="entry name" value="ABC_tran"/>
    <property type="match status" value="2"/>
</dbReference>
<dbReference type="FunFam" id="3.40.50.300:FF:002695">
    <property type="entry name" value="ABC multidrug transporter, putative"/>
    <property type="match status" value="1"/>
</dbReference>
<evidence type="ECO:0000256" key="5">
    <source>
        <dbReference type="ARBA" id="ARBA00022741"/>
    </source>
</evidence>
<keyword evidence="7 10" id="KW-1133">Transmembrane helix</keyword>
<keyword evidence="6" id="KW-0067">ATP-binding</keyword>
<dbReference type="InterPro" id="IPR017871">
    <property type="entry name" value="ABC_transporter-like_CS"/>
</dbReference>
<feature type="compositionally biased region" description="Basic and acidic residues" evidence="9">
    <location>
        <begin position="148"/>
        <end position="161"/>
    </location>
</feature>
<dbReference type="SUPFAM" id="SSF52540">
    <property type="entry name" value="P-loop containing nucleoside triphosphate hydrolases"/>
    <property type="match status" value="2"/>
</dbReference>
<comment type="similarity">
    <text evidence="2">Belongs to the ABC transporter superfamily. ABCB family. Multidrug resistance exporter (TC 3.A.1.201) subfamily.</text>
</comment>
<evidence type="ECO:0000256" key="6">
    <source>
        <dbReference type="ARBA" id="ARBA00022840"/>
    </source>
</evidence>
<accession>A0A7R9BC10</accession>
<dbReference type="EMBL" id="CAJPEX010000023">
    <property type="protein sequence ID" value="CAG0912522.1"/>
    <property type="molecule type" value="Genomic_DNA"/>
</dbReference>
<dbReference type="Gene3D" id="1.20.1560.10">
    <property type="entry name" value="ABC transporter type 1, transmembrane domain"/>
    <property type="match status" value="2"/>
</dbReference>
<evidence type="ECO:0000313" key="13">
    <source>
        <dbReference type="EMBL" id="CAD7272370.1"/>
    </source>
</evidence>
<dbReference type="GO" id="GO:0005743">
    <property type="term" value="C:mitochondrial inner membrane"/>
    <property type="evidence" value="ECO:0007669"/>
    <property type="project" value="TreeGrafter"/>
</dbReference>
<dbReference type="InterPro" id="IPR011527">
    <property type="entry name" value="ABC1_TM_dom"/>
</dbReference>
<dbReference type="GO" id="GO:0015421">
    <property type="term" value="F:ABC-type oligopeptide transporter activity"/>
    <property type="evidence" value="ECO:0007669"/>
    <property type="project" value="TreeGrafter"/>
</dbReference>
<evidence type="ECO:0000259" key="11">
    <source>
        <dbReference type="PROSITE" id="PS50893"/>
    </source>
</evidence>
<evidence type="ECO:0000256" key="7">
    <source>
        <dbReference type="ARBA" id="ARBA00022989"/>
    </source>
</evidence>
<keyword evidence="14" id="KW-1185">Reference proteome</keyword>
<dbReference type="SMART" id="SM00382">
    <property type="entry name" value="AAA"/>
    <property type="match status" value="2"/>
</dbReference>
<dbReference type="InterPro" id="IPR003593">
    <property type="entry name" value="AAA+_ATPase"/>
</dbReference>
<dbReference type="PROSITE" id="PS50929">
    <property type="entry name" value="ABC_TM1F"/>
    <property type="match status" value="1"/>
</dbReference>
<dbReference type="Pfam" id="PF13088">
    <property type="entry name" value="BNR_2"/>
    <property type="match status" value="1"/>
</dbReference>
<feature type="transmembrane region" description="Helical" evidence="10">
    <location>
        <begin position="210"/>
        <end position="233"/>
    </location>
</feature>
<dbReference type="Gene3D" id="3.40.50.300">
    <property type="entry name" value="P-loop containing nucleotide triphosphate hydrolases"/>
    <property type="match status" value="2"/>
</dbReference>
<dbReference type="FunFam" id="1.20.1560.10:FF:000009">
    <property type="entry name" value="ABC transporter B family member 1"/>
    <property type="match status" value="1"/>
</dbReference>
<gene>
    <name evidence="13" type="ORF">NMOB1V02_LOCUS311</name>
</gene>
<dbReference type="InterPro" id="IPR027417">
    <property type="entry name" value="P-loop_NTPase"/>
</dbReference>
<feature type="region of interest" description="Disordered" evidence="9">
    <location>
        <begin position="2719"/>
        <end position="2759"/>
    </location>
</feature>
<dbReference type="Pfam" id="PF00664">
    <property type="entry name" value="ABC_membrane"/>
    <property type="match status" value="1"/>
</dbReference>
<organism evidence="13">
    <name type="scientific">Notodromas monacha</name>
    <dbReference type="NCBI Taxonomy" id="399045"/>
    <lineage>
        <taxon>Eukaryota</taxon>
        <taxon>Metazoa</taxon>
        <taxon>Ecdysozoa</taxon>
        <taxon>Arthropoda</taxon>
        <taxon>Crustacea</taxon>
        <taxon>Oligostraca</taxon>
        <taxon>Ostracoda</taxon>
        <taxon>Podocopa</taxon>
        <taxon>Podocopida</taxon>
        <taxon>Cypridocopina</taxon>
        <taxon>Cypridoidea</taxon>
        <taxon>Cyprididae</taxon>
        <taxon>Notodromas</taxon>
    </lineage>
</organism>
<evidence type="ECO:0000313" key="14">
    <source>
        <dbReference type="Proteomes" id="UP000678499"/>
    </source>
</evidence>
<dbReference type="PROSITE" id="PS50893">
    <property type="entry name" value="ABC_TRANSPORTER_2"/>
    <property type="match status" value="1"/>
</dbReference>
<dbReference type="PANTHER" id="PTHR43394:SF18">
    <property type="entry name" value="ABC TRANSPORTER B FAMILY MEMBER 11-LIKE"/>
    <property type="match status" value="1"/>
</dbReference>
<sequence length="3117" mass="340955">MGNEKATSIQIQAAAKQANAHDFVTKLPNNYKTLVGDRGAQLSGGQKQRIAIARALIKDPKILLLDEATSALDTQSESIVQHALDKAREGRTTIIVAHRLTTIRSADKIIVLDNGVVAEVGSHEDLMAKNGLYFQLVTAQTVDEEADYSGKFDPSKNDEKTAPQSKRLRLQSEHIDDVVVVPTEEKSGNKKEDLPKPSLVRIMKLNAKEWPLIVIGTLASAANGISMPAYAILFGEVLSTLGIPDDDEAKRESMKYSDTMHLIEAELKVSPSSYKWSKLKIMMVFMFGIAGEKLTMRIRKLVFGTMLRQEMGWFDMEENSTGALCARLASDASSIQGATGSRVGTVTQSLASVGSGIGLSLYYSWKLGLVVIAFVPFVVISTYYQSKIVFGQNILEKEQLEKSSKAAVEAIGNIRTVAGLRREQYFHKVYMAALLQPHQAATKKAHLRGAIFGLAQSVPFFAYAATMFYGGKLIEDDGLDYASVFKVSEALIACTVVVGQALAFAPNFDGAMVSSARVFKLLDRKTLIDPSDNSGKNLQGVEKGVAFKDVEFTYPSRPDAQILKKLCLDIQAGKTIALVGSSGCGKSTTIQLLERFYDPSSGSVNVEDNNITDLNISSLRSKLGLVSQEPILFDRSIAENIAYGDNYRTVPMEEIIEAAKSANIHNFITSLPKASGYETRVGDKGTQLSGGQKQRVAIARALLRNPAILLLDEATSALDSEKEVIMEYPAFLWCIFAIFSSMEIANCAPISAANEGNLPKFQWPSGALEEILGKMSSNPFEAKQLLLKAKRDVDDLVANYKERLLRTHIPDWQEKQVERTKREASGNIPALEGSVKVFTGLQGEFGIQVKNALHLQIFETEPNKVYALAATGTSGSQTATIHKLNPQALDTLSNPGQVDLFEEIAGIPGAIANNTVMFWPVLVGTRVYLIAVQDVNCQLGDCKNGGTPVFELDIEKNGIRYVQTLPVSHGVDVASVTAKTYLAFASNRVTNDSTGITKYTLESNVYEFYETHVDSISTFTTTGAVGITAFKIGLTQFVCTANAQDDFGNTKVLSKCWQWNPALGKLEVHQTFLTDQAFDVEHTKVSGSSGTLDDSKHLLIFGTHETVIDEPSNHQRKIPKLVIYAWDGQGYWFPFQCLEVLDVGRLVTLPEIPGTEQPVICIAMKTNGLECFVYNGWKFAPMQQPLTADNISPGLNSVTITHLSNGDTFLAAANAFSDGSTVERSTKAPNVFKMQFEAKQDVQNFLASTLLSCQRVTEDLKKNVNVTRMQEAVAKLPKRNGNDLEIEGTCALQSANIGHLYTRALTVDKPKTSEEKTWNEKQSSSLRLLQRIGKQLKTQLRKVQNATSSMTTAEISTPVEISNMNINCLDNAHKEICNSITDIKPKMINGEPAANLEHIVLKDHNYTFDEIQFKNLAVPSLVTNFLNGVPTGDLLTKTGDHEVTSHMVHFQNVVHINKDATIKGLWDKAKMSQLADCSSPHLEFPSATTPNLVVEKDLQIDNVDNISLAKTLDDAVPLNSKERVFVATPLIFSAASADALALKVDILETEEICGVNPKTLLSNSLLKSNEPGKVQEWSASNIEVDHFVVNDFQLNSGTENSGTLIVKNLLSNGSLVRSPEATSDVNWEELFKTCVPLKTMGSVTFKEVIIQGNNSKVNSVVTAETIMLQDLVMDTATMKLPEIVLNGRRTLTNPKMKFMRGLSIVKVDHSGGNLNNQPDTLFKNTLYTRIPGSDSCAPQKVEAKTTVAGHLQVHNLRYPELAETIGPICTTGDKLCRTPLVTFSGDVTVQNCMVTDFLDGISMTGFPDNLWQVSKDHVFTGNVQISGEVRAPHGVSTGDQKVSGFPVNKIKDDLVACTGAEKCVINAGASFGTVEAPGVHLEGSLNGINFPAEVLKKSDKVLTFESPVHMVGGVGFDGKINLSNATIQNKRIDEVCDFANSNFSSLQTVSIFGDLRLHNVTVKELLNNVDVQILDKLWYNSRPANFTEFMTIHNLSASKIENDTIAGVNLPSLLKNSLKHSQDTPQNITADCHFDQVEVKDTLLDSAVIVTNKVNGQELKDLLSGCLTHSGAGLAVEHPVTVGACKFKNVNAGIMNNLDVNKQLLSVGQPMTLNCPVELESAYIHNLHVDDGKLSGIDIHEFLDTAVDLSEPDGVTLSNVSMSKVIADNVWTSNDATVSGTNIQSQRVWKRDDNFTLLNDLMVEGNFSVDNMTLKKFQDNNLYNSSLVEKNAKKVEFTAPVELKGKLVTKNLKIHSPAVRHMKELMQETSDFESIIGKAKAVQSKLLDYARNVAAPQAIAFSHYSRVCSIPTEASKVVSLQDGSVAVIGFPNSVNISEVHVYSVGSDGCNKKFSVECYACKDVTLIYSQAPNVNYLMVAHGKHQNEHFGSTLYSLSSALDSARLLNGLTSEFGNNKLVQIKIAGHTLVLALEYGATSASPRAKSVIWELDEPAGMFNSQLAAFQTLGAVDGATATFKNSTAEFQLLAICQSKAEIYYPDSPVYRIQPEGDSLRVDKLQELNFKGGSCRAVDMVRFEGTLRMVVAVSQDGGRDSRLMFYWYNPELRQFELSEETKFELQGMPLEVKFAVVSTAELYCLILTDYPEENLKRFKFKFAGAWQEDGVISQQNAKSFALTSPHLPHDHYMENENAISPEERMELSAKNAIFNGTSPKPMEAFVNIPEVVEQPQANIVMPKLCDERPIDGFLLGIIIHQELGQQPIDSKDSLPTSGENMFSPKAKGRKPTQSRGNLKPNPRKFAPEKPFLQSKMLFNPGLKGYSYFKTPAIVRTRTGTLLAFAEARKSRSAKESVILVRRSVNHGTTWSRAAKLFKGSAKRIVASPAPVADLKTGTVSVLFVHYSSEAPGDQNSSGKKSRRSVHVIQSQDDGIHWKKPVQITKSAMKKSWKSYVTGPGHGIQLSSGRLLVPAFYTKAKKGTKGKKLRSRAHVLYSDDGGTTWHRGGPSKKGTGESSIAELSEGLVVLNSLQTLGNGKRVVAYSKDGGVSFPLATFDQQLPEAKFGSPGSILNVVVDQKKKTLVFLQPVKSALVLKSSNDEGKTWTKSKILSVGRIKHSDLVLIKPGFLGAVFDTKSGSVCLPMADNRAFELGAHRLQQSEQWC</sequence>
<dbReference type="SUPFAM" id="SSF90123">
    <property type="entry name" value="ABC transporter transmembrane region"/>
    <property type="match status" value="1"/>
</dbReference>
<dbReference type="Gene3D" id="2.120.10.10">
    <property type="match status" value="1"/>
</dbReference>
<evidence type="ECO:0000256" key="1">
    <source>
        <dbReference type="ARBA" id="ARBA00004141"/>
    </source>
</evidence>